<dbReference type="AlphaFoldDB" id="A0AAW0AUY8"/>
<name>A0AAW0AUY8_9AGAR</name>
<protein>
    <submittedName>
        <fullName evidence="2">Uncharacterized protein</fullName>
    </submittedName>
</protein>
<evidence type="ECO:0000313" key="3">
    <source>
        <dbReference type="Proteomes" id="UP001362999"/>
    </source>
</evidence>
<organism evidence="2 3">
    <name type="scientific">Favolaschia claudopus</name>
    <dbReference type="NCBI Taxonomy" id="2862362"/>
    <lineage>
        <taxon>Eukaryota</taxon>
        <taxon>Fungi</taxon>
        <taxon>Dikarya</taxon>
        <taxon>Basidiomycota</taxon>
        <taxon>Agaricomycotina</taxon>
        <taxon>Agaricomycetes</taxon>
        <taxon>Agaricomycetidae</taxon>
        <taxon>Agaricales</taxon>
        <taxon>Marasmiineae</taxon>
        <taxon>Mycenaceae</taxon>
        <taxon>Favolaschia</taxon>
    </lineage>
</organism>
<evidence type="ECO:0000313" key="2">
    <source>
        <dbReference type="EMBL" id="KAK7016945.1"/>
    </source>
</evidence>
<feature type="chain" id="PRO_5043754425" evidence="1">
    <location>
        <begin position="23"/>
        <end position="114"/>
    </location>
</feature>
<keyword evidence="1" id="KW-0732">Signal</keyword>
<feature type="signal peptide" evidence="1">
    <location>
        <begin position="1"/>
        <end position="22"/>
    </location>
</feature>
<comment type="caution">
    <text evidence="2">The sequence shown here is derived from an EMBL/GenBank/DDBJ whole genome shotgun (WGS) entry which is preliminary data.</text>
</comment>
<dbReference type="Proteomes" id="UP001362999">
    <property type="component" value="Unassembled WGS sequence"/>
</dbReference>
<evidence type="ECO:0000256" key="1">
    <source>
        <dbReference type="SAM" id="SignalP"/>
    </source>
</evidence>
<reference evidence="2 3" key="1">
    <citation type="journal article" date="2024" name="J Genomics">
        <title>Draft genome sequencing and assembly of Favolaschia claudopus CIRM-BRFM 2984 isolated from oak limbs.</title>
        <authorList>
            <person name="Navarro D."/>
            <person name="Drula E."/>
            <person name="Chaduli D."/>
            <person name="Cazenave R."/>
            <person name="Ahrendt S."/>
            <person name="Wang J."/>
            <person name="Lipzen A."/>
            <person name="Daum C."/>
            <person name="Barry K."/>
            <person name="Grigoriev I.V."/>
            <person name="Favel A."/>
            <person name="Rosso M.N."/>
            <person name="Martin F."/>
        </authorList>
    </citation>
    <scope>NUCLEOTIDE SEQUENCE [LARGE SCALE GENOMIC DNA]</scope>
    <source>
        <strain evidence="2 3">CIRM-BRFM 2984</strain>
    </source>
</reference>
<sequence>MFRAKSLLFIATAATLLSSVAGQFWEVLVYERSAGGTSSCTGGGTTISGSDVADCHVVELGSNAVGFKAIQDQGPPFAEFAFLLFSDINCQESLGVEVGPNSCFSGDVGRSPGT</sequence>
<accession>A0AAW0AUY8</accession>
<proteinExistence type="predicted"/>
<dbReference type="EMBL" id="JAWWNJ010000049">
    <property type="protein sequence ID" value="KAK7016945.1"/>
    <property type="molecule type" value="Genomic_DNA"/>
</dbReference>
<gene>
    <name evidence="2" type="ORF">R3P38DRAFT_2989435</name>
</gene>
<keyword evidence="3" id="KW-1185">Reference proteome</keyword>